<feature type="transmembrane region" description="Helical" evidence="1">
    <location>
        <begin position="33"/>
        <end position="50"/>
    </location>
</feature>
<protein>
    <submittedName>
        <fullName evidence="2">Uncharacterized protein</fullName>
    </submittedName>
</protein>
<accession>A0A517PKJ5</accession>
<dbReference type="AlphaFoldDB" id="A0A517PKJ5"/>
<feature type="transmembrane region" description="Helical" evidence="1">
    <location>
        <begin position="7"/>
        <end position="27"/>
    </location>
</feature>
<reference evidence="2 3" key="1">
    <citation type="submission" date="2019-02" db="EMBL/GenBank/DDBJ databases">
        <title>Deep-cultivation of Planctomycetes and their phenomic and genomic characterization uncovers novel biology.</title>
        <authorList>
            <person name="Wiegand S."/>
            <person name="Jogler M."/>
            <person name="Boedeker C."/>
            <person name="Pinto D."/>
            <person name="Vollmers J."/>
            <person name="Rivas-Marin E."/>
            <person name="Kohn T."/>
            <person name="Peeters S.H."/>
            <person name="Heuer A."/>
            <person name="Rast P."/>
            <person name="Oberbeckmann S."/>
            <person name="Bunk B."/>
            <person name="Jeske O."/>
            <person name="Meyerdierks A."/>
            <person name="Storesund J.E."/>
            <person name="Kallscheuer N."/>
            <person name="Luecker S."/>
            <person name="Lage O.M."/>
            <person name="Pohl T."/>
            <person name="Merkel B.J."/>
            <person name="Hornburger P."/>
            <person name="Mueller R.-W."/>
            <person name="Bruemmer F."/>
            <person name="Labrenz M."/>
            <person name="Spormann A.M."/>
            <person name="Op den Camp H."/>
            <person name="Overmann J."/>
            <person name="Amann R."/>
            <person name="Jetten M.S.M."/>
            <person name="Mascher T."/>
            <person name="Medema M.H."/>
            <person name="Devos D.P."/>
            <person name="Kaster A.-K."/>
            <person name="Ovreas L."/>
            <person name="Rohde M."/>
            <person name="Galperin M.Y."/>
            <person name="Jogler C."/>
        </authorList>
    </citation>
    <scope>NUCLEOTIDE SEQUENCE [LARGE SCALE GENOMIC DNA]</scope>
    <source>
        <strain evidence="2 3">HG66A1</strain>
    </source>
</reference>
<gene>
    <name evidence="2" type="ORF">HG66A1_16650</name>
</gene>
<proteinExistence type="predicted"/>
<keyword evidence="3" id="KW-1185">Reference proteome</keyword>
<keyword evidence="1" id="KW-0472">Membrane</keyword>
<evidence type="ECO:0000256" key="1">
    <source>
        <dbReference type="SAM" id="Phobius"/>
    </source>
</evidence>
<evidence type="ECO:0000313" key="3">
    <source>
        <dbReference type="Proteomes" id="UP000320421"/>
    </source>
</evidence>
<keyword evidence="1" id="KW-0812">Transmembrane</keyword>
<dbReference type="EMBL" id="CP036266">
    <property type="protein sequence ID" value="QDT19897.1"/>
    <property type="molecule type" value="Genomic_DNA"/>
</dbReference>
<evidence type="ECO:0000313" key="2">
    <source>
        <dbReference type="EMBL" id="QDT19897.1"/>
    </source>
</evidence>
<name>A0A517PKJ5_9PLAN</name>
<organism evidence="2 3">
    <name type="scientific">Gimesia chilikensis</name>
    <dbReference type="NCBI Taxonomy" id="2605989"/>
    <lineage>
        <taxon>Bacteria</taxon>
        <taxon>Pseudomonadati</taxon>
        <taxon>Planctomycetota</taxon>
        <taxon>Planctomycetia</taxon>
        <taxon>Planctomycetales</taxon>
        <taxon>Planctomycetaceae</taxon>
        <taxon>Gimesia</taxon>
    </lineage>
</organism>
<sequence length="52" mass="5900">MKELFQIMAELILAAGVIFYVVLVLTTGFEKRTILFGVLLTSFSLLYLVVQF</sequence>
<keyword evidence="1" id="KW-1133">Transmembrane helix</keyword>
<dbReference type="Proteomes" id="UP000320421">
    <property type="component" value="Chromosome"/>
</dbReference>